<dbReference type="OrthoDB" id="276422at2759"/>
<dbReference type="Gene3D" id="1.10.287.280">
    <property type="match status" value="1"/>
</dbReference>
<dbReference type="InterPro" id="IPR024075">
    <property type="entry name" value="DNA-dir_RNA_pol_helix_hairp_sf"/>
</dbReference>
<proteinExistence type="inferred from homology"/>
<accession>A0A9W8A7Y8</accession>
<comment type="caution">
    <text evidence="13">The sequence shown here is derived from an EMBL/GenBank/DDBJ whole genome shotgun (WGS) entry which is preliminary data.</text>
</comment>
<dbReference type="SUPFAM" id="SSF56672">
    <property type="entry name" value="DNA/RNA polymerases"/>
    <property type="match status" value="1"/>
</dbReference>
<dbReference type="Pfam" id="PF14700">
    <property type="entry name" value="RPOL_N"/>
    <property type="match status" value="1"/>
</dbReference>
<evidence type="ECO:0000313" key="13">
    <source>
        <dbReference type="EMBL" id="KAJ1921416.1"/>
    </source>
</evidence>
<evidence type="ECO:0000256" key="4">
    <source>
        <dbReference type="ARBA" id="ARBA00022679"/>
    </source>
</evidence>
<dbReference type="Gene3D" id="1.10.287.260">
    <property type="match status" value="1"/>
</dbReference>
<dbReference type="PANTHER" id="PTHR10102:SF0">
    <property type="entry name" value="DNA-DIRECTED RNA POLYMERASE, MITOCHONDRIAL"/>
    <property type="match status" value="1"/>
</dbReference>
<dbReference type="PROSITE" id="PS51375">
    <property type="entry name" value="PPR"/>
    <property type="match status" value="1"/>
</dbReference>
<dbReference type="Gene3D" id="1.10.1320.10">
    <property type="entry name" value="DNA-directed RNA polymerase, N-terminal domain"/>
    <property type="match status" value="1"/>
</dbReference>
<dbReference type="SMART" id="SM01311">
    <property type="entry name" value="RPOL_N"/>
    <property type="match status" value="1"/>
</dbReference>
<dbReference type="InterPro" id="IPR029262">
    <property type="entry name" value="RPOL_N"/>
</dbReference>
<evidence type="ECO:0000259" key="12">
    <source>
        <dbReference type="SMART" id="SM01311"/>
    </source>
</evidence>
<evidence type="ECO:0000256" key="8">
    <source>
        <dbReference type="ARBA" id="ARBA00048552"/>
    </source>
</evidence>
<gene>
    <name evidence="13" type="primary">RPO41</name>
    <name evidence="13" type="ORF">H4219_000733</name>
</gene>
<dbReference type="Gene3D" id="1.25.40.10">
    <property type="entry name" value="Tetratricopeptide repeat domain"/>
    <property type="match status" value="1"/>
</dbReference>
<dbReference type="InterPro" id="IPR043502">
    <property type="entry name" value="DNA/RNA_pol_sf"/>
</dbReference>
<dbReference type="Pfam" id="PF00940">
    <property type="entry name" value="RNA_pol"/>
    <property type="match status" value="1"/>
</dbReference>
<feature type="region of interest" description="Disordered" evidence="11">
    <location>
        <begin position="1059"/>
        <end position="1087"/>
    </location>
</feature>
<keyword evidence="7" id="KW-0804">Transcription</keyword>
<dbReference type="InterPro" id="IPR046950">
    <property type="entry name" value="DNA-dir_Rpol_C_phage-type"/>
</dbReference>
<dbReference type="GO" id="GO:0006390">
    <property type="term" value="P:mitochondrial transcription"/>
    <property type="evidence" value="ECO:0007669"/>
    <property type="project" value="TreeGrafter"/>
</dbReference>
<protein>
    <recommendedName>
        <fullName evidence="2">DNA-directed RNA polymerase</fullName>
        <ecNumber evidence="2">2.7.7.6</ecNumber>
    </recommendedName>
</protein>
<keyword evidence="14" id="KW-1185">Reference proteome</keyword>
<dbReference type="Gene3D" id="1.10.150.20">
    <property type="entry name" value="5' to 3' exonuclease, C-terminal subdomain"/>
    <property type="match status" value="1"/>
</dbReference>
<keyword evidence="10" id="KW-0175">Coiled coil</keyword>
<evidence type="ECO:0000256" key="2">
    <source>
        <dbReference type="ARBA" id="ARBA00012418"/>
    </source>
</evidence>
<keyword evidence="4 13" id="KW-0808">Transferase</keyword>
<feature type="coiled-coil region" evidence="10">
    <location>
        <begin position="158"/>
        <end position="192"/>
    </location>
</feature>
<evidence type="ECO:0000256" key="11">
    <source>
        <dbReference type="SAM" id="MobiDB-lite"/>
    </source>
</evidence>
<comment type="catalytic activity">
    <reaction evidence="8">
        <text>RNA(n) + a ribonucleoside 5'-triphosphate = RNA(n+1) + diphosphate</text>
        <dbReference type="Rhea" id="RHEA:21248"/>
        <dbReference type="Rhea" id="RHEA-COMP:14527"/>
        <dbReference type="Rhea" id="RHEA-COMP:17342"/>
        <dbReference type="ChEBI" id="CHEBI:33019"/>
        <dbReference type="ChEBI" id="CHEBI:61557"/>
        <dbReference type="ChEBI" id="CHEBI:140395"/>
        <dbReference type="EC" id="2.7.7.6"/>
    </reaction>
</comment>
<keyword evidence="6" id="KW-0809">Transit peptide</keyword>
<feature type="repeat" description="PPR" evidence="9">
    <location>
        <begin position="45"/>
        <end position="79"/>
    </location>
</feature>
<dbReference type="InterPro" id="IPR002092">
    <property type="entry name" value="DNA-dir_Rpol_phage-type"/>
</dbReference>
<dbReference type="GO" id="GO:0034245">
    <property type="term" value="C:mitochondrial DNA-directed RNA polymerase complex"/>
    <property type="evidence" value="ECO:0007669"/>
    <property type="project" value="TreeGrafter"/>
</dbReference>
<dbReference type="NCBIfam" id="TIGR00756">
    <property type="entry name" value="PPR"/>
    <property type="match status" value="1"/>
</dbReference>
<dbReference type="InterPro" id="IPR002885">
    <property type="entry name" value="PPR_rpt"/>
</dbReference>
<dbReference type="EC" id="2.7.7.6" evidence="2"/>
<sequence>MKEIMDIETHNSILDGLLNMKPRPLTNEALEWYEKLETDYKIKPDANTFAIIINGFIKAGSPNVARVLISEMKRKNIEFGMVLLSCHLSDTDIDQIKNIAKDILGSSGVTMSSSFSKKYLGQETQEKSDTKISPSGKVLPEVRSTNVLGIKLLKQMLNPLQEDELDAYEKQIRLEEEAYDAALERLKSVNEARQDPLLSSDTGAIRSYMSEWLPKLTALIEEEVNLCKTSPGTDRERHYYGPFLKLVSPEKLAIIVLSDTFRLHSQSFKEFLVSSNGEIKGLKTPKLAGYIGRQVELEYHHTELKKKKNSNLIARNINLQRLAANGRLFNMTVRKAQAKVEREIVNTDWIKSWPPIVRMKIGSMLLSMMIQCAKIKERKKDPETGKETVVEVPAFSHSYLTQRGKIYGIISINDSLTKLFGTQRVNDTLNARWLPMLVPPKPWLSYNSGGYLTYKSLCMRTKDAAEQRNYLQRASDEDRLNTILTGLDVLGQTKWAINNRVFDIVLNIWNSGIELADIPPAYKEEIILPKADDFDTNKEARMRWYMETKAARHEVANNHSLRCDVNYKIEIARAFLDKPMYFPHNLDFRGRTYPIPPHFNHLGNDLCRGLLLFYEARPLGERGLHWLKIHMANMFGYDKYSHDERIKFTQENLENIFDSADKPLDGKRWWLSAENPWQALATCMELTDALRSPDPLKFMSRLHVHQDGTCNGLQHYAALGCDRSGAKHVNLLPSERPQDVYAAILHFVIKGIEKDVADDIREAKVLRGWVTRKVIKQTVMTNVYGVTLIGAKEQIMNRLREIEKDGKPVFDIMDLQPLSIYLAHKVFDSLGEVFTCARMIQDWLNESASRISKSMPESILMDCLNSKSKKKVGSRKKRAATKVVTDPSVDPVNVPIVSEKALKRKKLEFIEKLRQKPMSSVVWTTPLGLTVVQPYRKQFKKQVPTHLQSLSLKDSSVPSPVNTQKQKTAFPPNFIHSLDAAHMTLSAIECNRKGLVFASVHDSYWTHAGDVDVMNEVLRDQFVALHRYPIMENLKEEFEERYKNYMMPVAVDKQQIMNDKARSKTATEKQQDAKTDEKSANGIAKKQKKSLPEHLNAIFDDAEAEEDSGDVDELALSGNTKDNRSNGHVEMINGKRIRWVPLEFPPLPERGDFDINEVLQSPYFFS</sequence>
<evidence type="ECO:0000256" key="3">
    <source>
        <dbReference type="ARBA" id="ARBA00022478"/>
    </source>
</evidence>
<dbReference type="PANTHER" id="PTHR10102">
    <property type="entry name" value="DNA-DIRECTED RNA POLYMERASE, MITOCHONDRIAL"/>
    <property type="match status" value="1"/>
</dbReference>
<dbReference type="GO" id="GO:0001018">
    <property type="term" value="F:mitochondrial promoter sequence-specific DNA binding"/>
    <property type="evidence" value="ECO:0007669"/>
    <property type="project" value="TreeGrafter"/>
</dbReference>
<evidence type="ECO:0000256" key="5">
    <source>
        <dbReference type="ARBA" id="ARBA00022695"/>
    </source>
</evidence>
<evidence type="ECO:0000256" key="9">
    <source>
        <dbReference type="PROSITE-ProRule" id="PRU00708"/>
    </source>
</evidence>
<dbReference type="GO" id="GO:0003899">
    <property type="term" value="F:DNA-directed RNA polymerase activity"/>
    <property type="evidence" value="ECO:0007669"/>
    <property type="project" value="UniProtKB-EC"/>
</dbReference>
<dbReference type="InterPro" id="IPR011990">
    <property type="entry name" value="TPR-like_helical_dom_sf"/>
</dbReference>
<keyword evidence="3 13" id="KW-0240">DNA-directed RNA polymerase</keyword>
<reference evidence="13" key="1">
    <citation type="submission" date="2022-07" db="EMBL/GenBank/DDBJ databases">
        <title>Phylogenomic reconstructions and comparative analyses of Kickxellomycotina fungi.</title>
        <authorList>
            <person name="Reynolds N.K."/>
            <person name="Stajich J.E."/>
            <person name="Barry K."/>
            <person name="Grigoriev I.V."/>
            <person name="Crous P."/>
            <person name="Smith M.E."/>
        </authorList>
    </citation>
    <scope>NUCLEOTIDE SEQUENCE</scope>
    <source>
        <strain evidence="13">NBRC 100468</strain>
    </source>
</reference>
<name>A0A9W8A7Y8_9FUNG</name>
<dbReference type="AlphaFoldDB" id="A0A9W8A7Y8"/>
<evidence type="ECO:0000256" key="7">
    <source>
        <dbReference type="ARBA" id="ARBA00023163"/>
    </source>
</evidence>
<dbReference type="InterPro" id="IPR037159">
    <property type="entry name" value="RNA_POL_N_sf"/>
</dbReference>
<dbReference type="FunFam" id="1.10.287.280:FF:000001">
    <property type="entry name" value="DNA-directed RNA polymerase"/>
    <property type="match status" value="1"/>
</dbReference>
<feature type="compositionally biased region" description="Basic and acidic residues" evidence="11">
    <location>
        <begin position="1059"/>
        <end position="1079"/>
    </location>
</feature>
<dbReference type="PROSITE" id="PS00489">
    <property type="entry name" value="RNA_POL_PHAGE_2"/>
    <property type="match status" value="1"/>
</dbReference>
<evidence type="ECO:0000313" key="14">
    <source>
        <dbReference type="Proteomes" id="UP001150538"/>
    </source>
</evidence>
<keyword evidence="5 13" id="KW-0548">Nucleotidyltransferase</keyword>
<dbReference type="EMBL" id="JANBPU010000005">
    <property type="protein sequence ID" value="KAJ1921416.1"/>
    <property type="molecule type" value="Genomic_DNA"/>
</dbReference>
<evidence type="ECO:0000256" key="6">
    <source>
        <dbReference type="ARBA" id="ARBA00022946"/>
    </source>
</evidence>
<evidence type="ECO:0000256" key="1">
    <source>
        <dbReference type="ARBA" id="ARBA00009493"/>
    </source>
</evidence>
<organism evidence="13 14">
    <name type="scientific">Mycoemilia scoparia</name>
    <dbReference type="NCBI Taxonomy" id="417184"/>
    <lineage>
        <taxon>Eukaryota</taxon>
        <taxon>Fungi</taxon>
        <taxon>Fungi incertae sedis</taxon>
        <taxon>Zoopagomycota</taxon>
        <taxon>Kickxellomycotina</taxon>
        <taxon>Kickxellomycetes</taxon>
        <taxon>Kickxellales</taxon>
        <taxon>Kickxellaceae</taxon>
        <taxon>Mycoemilia</taxon>
    </lineage>
</organism>
<evidence type="ECO:0000256" key="10">
    <source>
        <dbReference type="SAM" id="Coils"/>
    </source>
</evidence>
<comment type="similarity">
    <text evidence="1">Belongs to the phage and mitochondrial RNA polymerase family.</text>
</comment>
<feature type="domain" description="DNA-directed RNA polymerase N-terminal" evidence="12">
    <location>
        <begin position="169"/>
        <end position="492"/>
    </location>
</feature>
<dbReference type="Proteomes" id="UP001150538">
    <property type="component" value="Unassembled WGS sequence"/>
</dbReference>